<sequence length="342" mass="38109">RPTAKELLRHRFIKSARNTTQLQELIERYSNWKSNGGERAESASQKTKTINYDTSSIIWDFGTIRKVHQDGTIRLDHMTLKELRRLERSSSRGNAEVNALGITEAQTEQATTNNNSNGTTNSINIMNGEPFSIADASLSRFSRNISIVEPVTEEGVVGRQLVNDIILPSVAKIKSNDLRANEIEALSIFENSVEELDRVNPDLVLTTLVEILTRLKTNVELCEKLSDLGVVSDAFLTTPELVLDAGSSSSSDQNSSKNSADTPVEETSPKSPISEMLYIRWIEQLRLKWPISFGSSGMKKKAKTSVSDKAKSRVDRRVVTESRQREYPALPLSSIRAKSLND</sequence>
<gene>
    <name evidence="1" type="ORF">RPERSI_LOCUS5935</name>
</gene>
<proteinExistence type="predicted"/>
<accession>A0ACA9MQ37</accession>
<name>A0ACA9MQ37_9GLOM</name>
<evidence type="ECO:0000313" key="2">
    <source>
        <dbReference type="Proteomes" id="UP000789920"/>
    </source>
</evidence>
<dbReference type="EMBL" id="CAJVQC010009170">
    <property type="protein sequence ID" value="CAG8601376.1"/>
    <property type="molecule type" value="Genomic_DNA"/>
</dbReference>
<evidence type="ECO:0000313" key="1">
    <source>
        <dbReference type="EMBL" id="CAG8601376.1"/>
    </source>
</evidence>
<protein>
    <submittedName>
        <fullName evidence="1">8233_t:CDS:1</fullName>
    </submittedName>
</protein>
<comment type="caution">
    <text evidence="1">The sequence shown here is derived from an EMBL/GenBank/DDBJ whole genome shotgun (WGS) entry which is preliminary data.</text>
</comment>
<reference evidence="1" key="1">
    <citation type="submission" date="2021-06" db="EMBL/GenBank/DDBJ databases">
        <authorList>
            <person name="Kallberg Y."/>
            <person name="Tangrot J."/>
            <person name="Rosling A."/>
        </authorList>
    </citation>
    <scope>NUCLEOTIDE SEQUENCE</scope>
    <source>
        <strain evidence="1">MA461A</strain>
    </source>
</reference>
<dbReference type="Proteomes" id="UP000789920">
    <property type="component" value="Unassembled WGS sequence"/>
</dbReference>
<keyword evidence="2" id="KW-1185">Reference proteome</keyword>
<organism evidence="1 2">
    <name type="scientific">Racocetra persica</name>
    <dbReference type="NCBI Taxonomy" id="160502"/>
    <lineage>
        <taxon>Eukaryota</taxon>
        <taxon>Fungi</taxon>
        <taxon>Fungi incertae sedis</taxon>
        <taxon>Mucoromycota</taxon>
        <taxon>Glomeromycotina</taxon>
        <taxon>Glomeromycetes</taxon>
        <taxon>Diversisporales</taxon>
        <taxon>Gigasporaceae</taxon>
        <taxon>Racocetra</taxon>
    </lineage>
</organism>
<feature type="non-terminal residue" evidence="1">
    <location>
        <position position="1"/>
    </location>
</feature>